<organism evidence="2 3">
    <name type="scientific">Nocardia aobensis</name>
    <dbReference type="NCBI Taxonomy" id="257277"/>
    <lineage>
        <taxon>Bacteria</taxon>
        <taxon>Bacillati</taxon>
        <taxon>Actinomycetota</taxon>
        <taxon>Actinomycetes</taxon>
        <taxon>Mycobacteriales</taxon>
        <taxon>Nocardiaceae</taxon>
        <taxon>Nocardia</taxon>
    </lineage>
</organism>
<dbReference type="PROSITE" id="PS50943">
    <property type="entry name" value="HTH_CROC1"/>
    <property type="match status" value="1"/>
</dbReference>
<evidence type="ECO:0000313" key="3">
    <source>
        <dbReference type="Proteomes" id="UP001601442"/>
    </source>
</evidence>
<dbReference type="Pfam" id="PF13560">
    <property type="entry name" value="HTH_31"/>
    <property type="match status" value="1"/>
</dbReference>
<keyword evidence="3" id="KW-1185">Reference proteome</keyword>
<dbReference type="InterPro" id="IPR001387">
    <property type="entry name" value="Cro/C1-type_HTH"/>
</dbReference>
<evidence type="ECO:0000313" key="2">
    <source>
        <dbReference type="EMBL" id="MFF0495264.1"/>
    </source>
</evidence>
<accession>A0ABW6NXP2</accession>
<name>A0ABW6NXP2_9NOCA</name>
<sequence>MTSKDGLTITDITAVSLHERAAGRSVITMGVGQKYDDSGIPPNDLGRRLREIRAWRGLSLEAAAGLAGISYGYLGKLERGEKSLENRRTLEAIAAALCVAPSEFTGRPWEVAEGPSAEAYGGIAAAEQALDVCELGDDPGVPVRAWDEVAADLVTLEKRRGAGDYQNIGKMAPPLLLELHALFVRCPEYREPILRGIIGALYAVMVMTKHLGARGLPLLAGKAAQATADELGRPEWRGAAMWMRNNVTGSLSRPQHYARAVSTADQMTSSLNDETVLQSYGMLHLSAALAAAVQSDRTTATTHLDEAAAVAERMDSDVGTFGRMWFGRINVAVWRASVGIELGDGPRALEAISGIGIETIPDPARLAGFYSEAGRVMLAEPKTRDSGLATLLRAEKLAPQRIRSDLFVREAVADQLRAARRDAGGRELRGLAWRIGIAPDSGESRR</sequence>
<dbReference type="Gene3D" id="1.10.260.40">
    <property type="entry name" value="lambda repressor-like DNA-binding domains"/>
    <property type="match status" value="1"/>
</dbReference>
<dbReference type="SMART" id="SM00530">
    <property type="entry name" value="HTH_XRE"/>
    <property type="match status" value="1"/>
</dbReference>
<dbReference type="Proteomes" id="UP001601442">
    <property type="component" value="Unassembled WGS sequence"/>
</dbReference>
<dbReference type="CDD" id="cd00093">
    <property type="entry name" value="HTH_XRE"/>
    <property type="match status" value="1"/>
</dbReference>
<comment type="caution">
    <text evidence="2">The sequence shown here is derived from an EMBL/GenBank/DDBJ whole genome shotgun (WGS) entry which is preliminary data.</text>
</comment>
<evidence type="ECO:0000259" key="1">
    <source>
        <dbReference type="PROSITE" id="PS50943"/>
    </source>
</evidence>
<dbReference type="InterPro" id="IPR010982">
    <property type="entry name" value="Lambda_DNA-bd_dom_sf"/>
</dbReference>
<protein>
    <submittedName>
        <fullName evidence="2">Helix-turn-helix domain-containing protein</fullName>
    </submittedName>
</protein>
<dbReference type="SUPFAM" id="SSF47413">
    <property type="entry name" value="lambda repressor-like DNA-binding domains"/>
    <property type="match status" value="1"/>
</dbReference>
<reference evidence="2 3" key="1">
    <citation type="submission" date="2024-10" db="EMBL/GenBank/DDBJ databases">
        <title>The Natural Products Discovery Center: Release of the First 8490 Sequenced Strains for Exploring Actinobacteria Biosynthetic Diversity.</title>
        <authorList>
            <person name="Kalkreuter E."/>
            <person name="Kautsar S.A."/>
            <person name="Yang D."/>
            <person name="Bader C.D."/>
            <person name="Teijaro C.N."/>
            <person name="Fluegel L."/>
            <person name="Davis C.M."/>
            <person name="Simpson J.R."/>
            <person name="Lauterbach L."/>
            <person name="Steele A.D."/>
            <person name="Gui C."/>
            <person name="Meng S."/>
            <person name="Li G."/>
            <person name="Viehrig K."/>
            <person name="Ye F."/>
            <person name="Su P."/>
            <person name="Kiefer A.F."/>
            <person name="Nichols A."/>
            <person name="Cepeda A.J."/>
            <person name="Yan W."/>
            <person name="Fan B."/>
            <person name="Jiang Y."/>
            <person name="Adhikari A."/>
            <person name="Zheng C.-J."/>
            <person name="Schuster L."/>
            <person name="Cowan T.M."/>
            <person name="Smanski M.J."/>
            <person name="Chevrette M.G."/>
            <person name="De Carvalho L.P.S."/>
            <person name="Shen B."/>
        </authorList>
    </citation>
    <scope>NUCLEOTIDE SEQUENCE [LARGE SCALE GENOMIC DNA]</scope>
    <source>
        <strain evidence="2 3">NPDC004119</strain>
    </source>
</reference>
<proteinExistence type="predicted"/>
<feature type="domain" description="HTH cro/C1-type" evidence="1">
    <location>
        <begin position="49"/>
        <end position="104"/>
    </location>
</feature>
<dbReference type="EMBL" id="JBIAMT010000001">
    <property type="protein sequence ID" value="MFF0495264.1"/>
    <property type="molecule type" value="Genomic_DNA"/>
</dbReference>
<dbReference type="RefSeq" id="WP_387389146.1">
    <property type="nucleotide sequence ID" value="NZ_JBIAMT010000001.1"/>
</dbReference>
<gene>
    <name evidence="2" type="ORF">ACFYU5_02570</name>
</gene>